<evidence type="ECO:0000256" key="4">
    <source>
        <dbReference type="SAM" id="Coils"/>
    </source>
</evidence>
<feature type="domain" description="Type I restriction modification DNA specificity" evidence="5">
    <location>
        <begin position="252"/>
        <end position="426"/>
    </location>
</feature>
<dbReference type="EMBL" id="SORF01000016">
    <property type="protein sequence ID" value="TDY42348.1"/>
    <property type="molecule type" value="Genomic_DNA"/>
</dbReference>
<sequence length="443" mass="50673">MSLNTGRFNRQFRIPSDWQIDQLSNLSVDGIRNGVFNDPEKSGKGVKLINVVNLYSGSCIDTSQLGLLELSDSEISKYRVEVGDIFFTRSSLKLEGIAQCNINLDDKNVMVFDDHIMRIRPDTSRVVPEFLREFCSSSYARSYFMRQAKTTTMTTIGQDDLGKFLVFLPPYDEQEKIAEVLATWNRGIELTEKLIQQKKAYYKGLSHELLTGKLRWNEAVKSDTDNLTRRVTMTARGVTHHGYRSTPLGLVPSDWSVMKLSDVVKPVSREVEKPSMGYWRLGIRSHAKGSFHEYIENPDTVSMDKLYVVKENDLIVNITFAWEHAVCVATKSDDGKLVSHRFPTYEFKSRAVPQFYKYYIMQPHFKYLLQNISPGGAGRNRVMSKRDFLNLDVIVPPLDEQKKIAEILTLADNEVSCLETKLELLKQQKRGLMDLLLSGEVRV</sequence>
<evidence type="ECO:0000313" key="7">
    <source>
        <dbReference type="Proteomes" id="UP000294581"/>
    </source>
</evidence>
<dbReference type="InterPro" id="IPR044946">
    <property type="entry name" value="Restrct_endonuc_typeI_TRD_sf"/>
</dbReference>
<dbReference type="Pfam" id="PF01420">
    <property type="entry name" value="Methylase_S"/>
    <property type="match status" value="2"/>
</dbReference>
<dbReference type="OrthoDB" id="9795776at2"/>
<protein>
    <submittedName>
        <fullName evidence="6">Type I restriction enzyme S subunit</fullName>
    </submittedName>
</protein>
<evidence type="ECO:0000313" key="6">
    <source>
        <dbReference type="EMBL" id="TDY42348.1"/>
    </source>
</evidence>
<keyword evidence="2" id="KW-0680">Restriction system</keyword>
<dbReference type="Gene3D" id="1.10.287.1120">
    <property type="entry name" value="Bipartite methylase S protein"/>
    <property type="match status" value="1"/>
</dbReference>
<dbReference type="AlphaFoldDB" id="A0A4R8LIU6"/>
<dbReference type="Proteomes" id="UP000294581">
    <property type="component" value="Unassembled WGS sequence"/>
</dbReference>
<dbReference type="RefSeq" id="WP_134160880.1">
    <property type="nucleotide sequence ID" value="NZ_BSUS01000001.1"/>
</dbReference>
<reference evidence="6 7" key="1">
    <citation type="submission" date="2019-03" db="EMBL/GenBank/DDBJ databases">
        <title>Genomic Encyclopedia of Type Strains, Phase IV (KMG-IV): sequencing the most valuable type-strain genomes for metagenomic binning, comparative biology and taxonomic classification.</title>
        <authorList>
            <person name="Goeker M."/>
        </authorList>
    </citation>
    <scope>NUCLEOTIDE SEQUENCE [LARGE SCALE GENOMIC DNA]</scope>
    <source>
        <strain evidence="6 7">DSM 17974</strain>
    </source>
</reference>
<accession>A0A4R8LIU6</accession>
<dbReference type="PANTHER" id="PTHR30408">
    <property type="entry name" value="TYPE-1 RESTRICTION ENZYME ECOKI SPECIFICITY PROTEIN"/>
    <property type="match status" value="1"/>
</dbReference>
<proteinExistence type="inferred from homology"/>
<dbReference type="InterPro" id="IPR052021">
    <property type="entry name" value="Type-I_RS_S_subunit"/>
</dbReference>
<evidence type="ECO:0000256" key="1">
    <source>
        <dbReference type="ARBA" id="ARBA00010923"/>
    </source>
</evidence>
<dbReference type="Gene3D" id="3.90.220.20">
    <property type="entry name" value="DNA methylase specificity domains"/>
    <property type="match status" value="2"/>
</dbReference>
<name>A0A4R8LIU6_9BACL</name>
<dbReference type="CDD" id="cd17517">
    <property type="entry name" value="RMtype1_S_EcoKI_StySPI-TRD2-CR2_like"/>
    <property type="match status" value="1"/>
</dbReference>
<evidence type="ECO:0000256" key="3">
    <source>
        <dbReference type="ARBA" id="ARBA00023125"/>
    </source>
</evidence>
<dbReference type="SUPFAM" id="SSF116734">
    <property type="entry name" value="DNA methylase specificity domain"/>
    <property type="match status" value="2"/>
</dbReference>
<dbReference type="InterPro" id="IPR000055">
    <property type="entry name" value="Restrct_endonuc_typeI_TRD"/>
</dbReference>
<feature type="coiled-coil region" evidence="4">
    <location>
        <begin position="408"/>
        <end position="435"/>
    </location>
</feature>
<keyword evidence="7" id="KW-1185">Reference proteome</keyword>
<evidence type="ECO:0000259" key="5">
    <source>
        <dbReference type="Pfam" id="PF01420"/>
    </source>
</evidence>
<dbReference type="GO" id="GO:0009307">
    <property type="term" value="P:DNA restriction-modification system"/>
    <property type="evidence" value="ECO:0007669"/>
    <property type="project" value="UniProtKB-KW"/>
</dbReference>
<gene>
    <name evidence="6" type="ORF">C7445_11626</name>
</gene>
<dbReference type="PANTHER" id="PTHR30408:SF12">
    <property type="entry name" value="TYPE I RESTRICTION ENZYME MJAVIII SPECIFICITY SUBUNIT"/>
    <property type="match status" value="1"/>
</dbReference>
<keyword evidence="4" id="KW-0175">Coiled coil</keyword>
<comment type="similarity">
    <text evidence="1">Belongs to the type-I restriction system S methylase family.</text>
</comment>
<feature type="domain" description="Type I restriction modification DNA specificity" evidence="5">
    <location>
        <begin position="74"/>
        <end position="197"/>
    </location>
</feature>
<dbReference type="GO" id="GO:0003677">
    <property type="term" value="F:DNA binding"/>
    <property type="evidence" value="ECO:0007669"/>
    <property type="project" value="UniProtKB-KW"/>
</dbReference>
<organism evidence="6 7">
    <name type="scientific">Alicyclobacillus sacchari</name>
    <dbReference type="NCBI Taxonomy" id="392010"/>
    <lineage>
        <taxon>Bacteria</taxon>
        <taxon>Bacillati</taxon>
        <taxon>Bacillota</taxon>
        <taxon>Bacilli</taxon>
        <taxon>Bacillales</taxon>
        <taxon>Alicyclobacillaceae</taxon>
        <taxon>Alicyclobacillus</taxon>
    </lineage>
</organism>
<keyword evidence="3" id="KW-0238">DNA-binding</keyword>
<comment type="caution">
    <text evidence="6">The sequence shown here is derived from an EMBL/GenBank/DDBJ whole genome shotgun (WGS) entry which is preliminary data.</text>
</comment>
<evidence type="ECO:0000256" key="2">
    <source>
        <dbReference type="ARBA" id="ARBA00022747"/>
    </source>
</evidence>